<comment type="caution">
    <text evidence="4">The sequence shown here is derived from an EMBL/GenBank/DDBJ whole genome shotgun (WGS) entry which is preliminary data.</text>
</comment>
<feature type="domain" description="K Homology" evidence="3">
    <location>
        <begin position="62"/>
        <end position="157"/>
    </location>
</feature>
<dbReference type="InterPro" id="IPR004087">
    <property type="entry name" value="KH_dom"/>
</dbReference>
<dbReference type="Gene3D" id="3.30.310.210">
    <property type="match status" value="1"/>
</dbReference>
<gene>
    <name evidence="4" type="ORF">SSX86_005500</name>
</gene>
<sequence>MAGAPFNSLPIYTAATTTAAAPPPPPPPMPEPIATSTTASIVNDIPKSNKTKPPPLTTTPPLYTCFRLLCHASRIGGVIGKSGSVVKQLQEDTSSKIRVLDAPSGSEYRVISVVADSSVNRTLSFDEESYQEPDGFEDNGEYRNVSAAQEALVRVFERILSVAAEADGCYFAPEGVVSCRLLANTNVIGSVIGRGGKVVEKIRKDTGCKISILGHERLPPCAMPADEIVEIEGGVLAVKKALVAVTRRIQDCPPPDKSTMAFSEHDNRFDRNGYADHFSPARPYNGFNPVEPNRQMDHFSQARSQGGFNRMLPNGHMDHFPPARALAQEPANYASGGRHVWTVSECVGGVIGKSGTIVRELEKQTGASINASYRLTDVGERLITITATESPESQNSPAQNAVIRVFSRSVETAYEKGLDSPSSGTPISARLVIPHYQTGCLLGKGGSIIEDMRKVTGAFIKIVKGNNFPGCTSEDDEVVLMTGEFVNVRDALYSVTGRLRNHLFTNGFKTYGRRNGQPPFEMHSSLPTNHVNQQHATLTQSMGNLRLFNNVERPSSSGAWQSQAGAGNLMNGNDFDRASTSGKSGIELGRGSRSAIITSTTVEILVPESDIGCVYGENGSNLTRLRQISGAKVVVHEPESRESDYVVVISGTPDQTQSAQSLLQAFILADQH</sequence>
<proteinExistence type="predicted"/>
<dbReference type="PANTHER" id="PTHR10288">
    <property type="entry name" value="KH DOMAIN CONTAINING RNA BINDING PROTEIN"/>
    <property type="match status" value="1"/>
</dbReference>
<name>A0AAP0DLM4_9ASTR</name>
<dbReference type="GO" id="GO:0003723">
    <property type="term" value="F:RNA binding"/>
    <property type="evidence" value="ECO:0007669"/>
    <property type="project" value="UniProtKB-UniRule"/>
</dbReference>
<feature type="domain" description="K Homology" evidence="3">
    <location>
        <begin position="175"/>
        <end position="250"/>
    </location>
</feature>
<evidence type="ECO:0000259" key="3">
    <source>
        <dbReference type="SMART" id="SM00322"/>
    </source>
</evidence>
<dbReference type="Gene3D" id="3.30.1370.10">
    <property type="entry name" value="K Homology domain, type 1"/>
    <property type="match status" value="3"/>
</dbReference>
<evidence type="ECO:0000313" key="5">
    <source>
        <dbReference type="Proteomes" id="UP001408789"/>
    </source>
</evidence>
<keyword evidence="1" id="KW-0677">Repeat</keyword>
<keyword evidence="2" id="KW-0694">RNA-binding</keyword>
<dbReference type="AlphaFoldDB" id="A0AAP0DLM4"/>
<accession>A0AAP0DLM4</accession>
<feature type="domain" description="K Homology" evidence="3">
    <location>
        <begin position="334"/>
        <end position="407"/>
    </location>
</feature>
<feature type="domain" description="K Homology" evidence="3">
    <location>
        <begin position="425"/>
        <end position="500"/>
    </location>
</feature>
<dbReference type="InterPro" id="IPR036612">
    <property type="entry name" value="KH_dom_type_1_sf"/>
</dbReference>
<evidence type="ECO:0000256" key="1">
    <source>
        <dbReference type="ARBA" id="ARBA00022737"/>
    </source>
</evidence>
<evidence type="ECO:0000313" key="4">
    <source>
        <dbReference type="EMBL" id="KAK9077164.1"/>
    </source>
</evidence>
<dbReference type="Proteomes" id="UP001408789">
    <property type="component" value="Unassembled WGS sequence"/>
</dbReference>
<feature type="domain" description="K Homology" evidence="3">
    <location>
        <begin position="598"/>
        <end position="668"/>
    </location>
</feature>
<dbReference type="SUPFAM" id="SSF54791">
    <property type="entry name" value="Eukaryotic type KH-domain (KH-domain type I)"/>
    <property type="match status" value="5"/>
</dbReference>
<dbReference type="Pfam" id="PF00013">
    <property type="entry name" value="KH_1"/>
    <property type="match status" value="5"/>
</dbReference>
<evidence type="ECO:0000256" key="2">
    <source>
        <dbReference type="PROSITE-ProRule" id="PRU00117"/>
    </source>
</evidence>
<keyword evidence="5" id="KW-1185">Reference proteome</keyword>
<reference evidence="4 5" key="1">
    <citation type="submission" date="2024-04" db="EMBL/GenBank/DDBJ databases">
        <title>The reference genome of an endangered Asteraceae, Deinandra increscens subsp. villosa, native to the Central Coast of California.</title>
        <authorList>
            <person name="Guilliams M."/>
            <person name="Hasenstab-Lehman K."/>
            <person name="Meyer R."/>
            <person name="Mcevoy S."/>
        </authorList>
    </citation>
    <scope>NUCLEOTIDE SEQUENCE [LARGE SCALE GENOMIC DNA]</scope>
    <source>
        <tissue evidence="4">Leaf</tissue>
    </source>
</reference>
<protein>
    <recommendedName>
        <fullName evidence="3">K Homology domain-containing protein</fullName>
    </recommendedName>
</protein>
<dbReference type="PROSITE" id="PS50084">
    <property type="entry name" value="KH_TYPE_1"/>
    <property type="match status" value="5"/>
</dbReference>
<dbReference type="CDD" id="cd22460">
    <property type="entry name" value="KH-I_PEPPER_rpt2_like"/>
    <property type="match status" value="2"/>
</dbReference>
<dbReference type="CDD" id="cd22462">
    <property type="entry name" value="KH-I_HEN4_like_rpt5"/>
    <property type="match status" value="1"/>
</dbReference>
<dbReference type="InterPro" id="IPR004088">
    <property type="entry name" value="KH_dom_type_1"/>
</dbReference>
<dbReference type="SMART" id="SM00322">
    <property type="entry name" value="KH"/>
    <property type="match status" value="5"/>
</dbReference>
<organism evidence="4 5">
    <name type="scientific">Deinandra increscens subsp. villosa</name>
    <dbReference type="NCBI Taxonomy" id="3103831"/>
    <lineage>
        <taxon>Eukaryota</taxon>
        <taxon>Viridiplantae</taxon>
        <taxon>Streptophyta</taxon>
        <taxon>Embryophyta</taxon>
        <taxon>Tracheophyta</taxon>
        <taxon>Spermatophyta</taxon>
        <taxon>Magnoliopsida</taxon>
        <taxon>eudicotyledons</taxon>
        <taxon>Gunneridae</taxon>
        <taxon>Pentapetalae</taxon>
        <taxon>asterids</taxon>
        <taxon>campanulids</taxon>
        <taxon>Asterales</taxon>
        <taxon>Asteraceae</taxon>
        <taxon>Asteroideae</taxon>
        <taxon>Heliantheae alliance</taxon>
        <taxon>Madieae</taxon>
        <taxon>Madiinae</taxon>
        <taxon>Deinandra</taxon>
    </lineage>
</organism>
<dbReference type="EMBL" id="JBCNJP010000007">
    <property type="protein sequence ID" value="KAK9077164.1"/>
    <property type="molecule type" value="Genomic_DNA"/>
</dbReference>